<evidence type="ECO:0000313" key="7">
    <source>
        <dbReference type="EMBL" id="MBB2161209.1"/>
    </source>
</evidence>
<comment type="subcellular location">
    <subcellularLocation>
        <location evidence="1">Cell outer membrane</location>
        <topology evidence="1">Lipid-anchor</topology>
    </subcellularLocation>
</comment>
<evidence type="ECO:0000313" key="8">
    <source>
        <dbReference type="Proteomes" id="UP000589085"/>
    </source>
</evidence>
<evidence type="ECO:0000256" key="5">
    <source>
        <dbReference type="ARBA" id="ARBA00023288"/>
    </source>
</evidence>
<organism evidence="7 8">
    <name type="scientific">Gluconacetobacter sacchari</name>
    <dbReference type="NCBI Taxonomy" id="92759"/>
    <lineage>
        <taxon>Bacteria</taxon>
        <taxon>Pseudomonadati</taxon>
        <taxon>Pseudomonadota</taxon>
        <taxon>Alphaproteobacteria</taxon>
        <taxon>Acetobacterales</taxon>
        <taxon>Acetobacteraceae</taxon>
        <taxon>Gluconacetobacter</taxon>
    </lineage>
</organism>
<comment type="caution">
    <text evidence="7">The sequence shown here is derived from an EMBL/GenBank/DDBJ whole genome shotgun (WGS) entry which is preliminary data.</text>
</comment>
<dbReference type="GO" id="GO:0009279">
    <property type="term" value="C:cell outer membrane"/>
    <property type="evidence" value="ECO:0007669"/>
    <property type="project" value="UniProtKB-SubCell"/>
</dbReference>
<dbReference type="Pfam" id="PF05818">
    <property type="entry name" value="TraT"/>
    <property type="match status" value="1"/>
</dbReference>
<evidence type="ECO:0008006" key="9">
    <source>
        <dbReference type="Google" id="ProtNLM"/>
    </source>
</evidence>
<accession>A0A7W4IED0</accession>
<sequence length="248" mass="26119">MNHGTLDVHTHMSETVFLDPVPTALHTIYLGIRNTSDYPDLDIRGALAQALQARGYAIVSDPGQAHYLLQANVLQAGKLTDAQRSALLSSAYGQPLQSVGIGAAAGGLVGGLTGNAGAGLGVGLGLMAASALINYAYQDVTYAITIDIQLSERPLGGGKVWEHSHMHHGSGSSRMQTGVTEATAQSYGVETSGDTSSNARDQDITESADFKKYNLRDVAYADRVNLKLQDAMPALTQRLAGSFANLFE</sequence>
<evidence type="ECO:0000256" key="3">
    <source>
        <dbReference type="ARBA" id="ARBA00023136"/>
    </source>
</evidence>
<dbReference type="RefSeq" id="WP_182998042.1">
    <property type="nucleotide sequence ID" value="NZ_JABEQJ010000017.1"/>
</dbReference>
<reference evidence="7 8" key="1">
    <citation type="submission" date="2020-04" db="EMBL/GenBank/DDBJ databases">
        <title>Description of novel Gluconacetobacter.</title>
        <authorList>
            <person name="Sombolestani A."/>
        </authorList>
    </citation>
    <scope>NUCLEOTIDE SEQUENCE [LARGE SCALE GENOMIC DNA]</scope>
    <source>
        <strain evidence="7 8">LMG 19747</strain>
    </source>
</reference>
<gene>
    <name evidence="7" type="ORF">HLH48_13680</name>
</gene>
<keyword evidence="6" id="KW-0998">Cell outer membrane</keyword>
<evidence type="ECO:0000256" key="6">
    <source>
        <dbReference type="PIRNR" id="PIRNR002859"/>
    </source>
</evidence>
<name>A0A7W4IED0_9PROT</name>
<evidence type="ECO:0000256" key="2">
    <source>
        <dbReference type="ARBA" id="ARBA00022729"/>
    </source>
</evidence>
<dbReference type="Proteomes" id="UP000589085">
    <property type="component" value="Unassembled WGS sequence"/>
</dbReference>
<keyword evidence="4" id="KW-0564">Palmitate</keyword>
<dbReference type="InterPro" id="IPR008874">
    <property type="entry name" value="TraT_complement-R"/>
</dbReference>
<keyword evidence="5" id="KW-0449">Lipoprotein</keyword>
<dbReference type="PIRSF" id="PIRSF002859">
    <property type="entry name" value="Lipo_traT"/>
    <property type="match status" value="1"/>
</dbReference>
<keyword evidence="3 6" id="KW-0472">Membrane</keyword>
<keyword evidence="2" id="KW-0732">Signal</keyword>
<evidence type="ECO:0000256" key="1">
    <source>
        <dbReference type="ARBA" id="ARBA00004459"/>
    </source>
</evidence>
<protein>
    <recommendedName>
        <fullName evidence="9">TraT complement resistance protein</fullName>
    </recommendedName>
</protein>
<proteinExistence type="predicted"/>
<dbReference type="EMBL" id="JABEQJ010000017">
    <property type="protein sequence ID" value="MBB2161209.1"/>
    <property type="molecule type" value="Genomic_DNA"/>
</dbReference>
<dbReference type="AlphaFoldDB" id="A0A7W4IED0"/>
<evidence type="ECO:0000256" key="4">
    <source>
        <dbReference type="ARBA" id="ARBA00023139"/>
    </source>
</evidence>